<evidence type="ECO:0000256" key="2">
    <source>
        <dbReference type="ARBA" id="ARBA00022840"/>
    </source>
</evidence>
<name>A0A1Y6M2Z3_ZYMTR</name>
<dbReference type="InterPro" id="IPR000330">
    <property type="entry name" value="SNF2_N"/>
</dbReference>
<dbReference type="EMBL" id="LT882691">
    <property type="protein sequence ID" value="SMY30259.1"/>
    <property type="molecule type" value="Genomic_DNA"/>
</dbReference>
<dbReference type="InterPro" id="IPR027417">
    <property type="entry name" value="P-loop_NTPase"/>
</dbReference>
<dbReference type="Proteomes" id="UP000215453">
    <property type="component" value="Chromosome 16"/>
</dbReference>
<proteinExistence type="predicted"/>
<gene>
    <name evidence="4" type="ORF">ZT1A5_G11710</name>
</gene>
<dbReference type="AlphaFoldDB" id="A0A1Y6M2Z3"/>
<dbReference type="GO" id="GO:0005524">
    <property type="term" value="F:ATP binding"/>
    <property type="evidence" value="ECO:0007669"/>
    <property type="project" value="InterPro"/>
</dbReference>
<accession>A0A1Y6M2Z3</accession>
<reference evidence="4 5" key="1">
    <citation type="submission" date="2016-10" db="EMBL/GenBank/DDBJ databases">
        <authorList>
            <person name="Varghese N."/>
        </authorList>
    </citation>
    <scope>NUCLEOTIDE SEQUENCE [LARGE SCALE GENOMIC DNA]</scope>
</reference>
<protein>
    <recommendedName>
        <fullName evidence="3">SNF2 N-terminal domain-containing protein</fullName>
    </recommendedName>
</protein>
<evidence type="ECO:0000313" key="4">
    <source>
        <dbReference type="EMBL" id="SMY30259.1"/>
    </source>
</evidence>
<sequence length="263" mass="29812">MTDEMYKKLRKCLLLARPLLKTGIENVESCDRSGPHAISPNKPIKGFETRHESNKFRLEPYQRDAVGRYKHLVDNYKGLIIADKPGLGKTAVVVAHLQLEINAARVAGRRPFYAVFAPSALIPHWMKEFKRSSLLVGEYTNREHLSAEQLCARFDVIFVPLSQLSTQYQALLTQFINWHAIREDRKAELDALRARAGGPVVEDLGRLSLPLFSIQYTEVIIDEAQAIKNDETILARAMRSLRTTARVAITGIPMHRSCPERSH</sequence>
<evidence type="ECO:0000313" key="5">
    <source>
        <dbReference type="Proteomes" id="UP000215453"/>
    </source>
</evidence>
<feature type="domain" description="SNF2 N-terminal" evidence="3">
    <location>
        <begin position="61"/>
        <end position="260"/>
    </location>
</feature>
<organism evidence="4 5">
    <name type="scientific">Zymoseptoria tritici ST99CH_1A5</name>
    <dbReference type="NCBI Taxonomy" id="1276529"/>
    <lineage>
        <taxon>Eukaryota</taxon>
        <taxon>Fungi</taxon>
        <taxon>Dikarya</taxon>
        <taxon>Ascomycota</taxon>
        <taxon>Pezizomycotina</taxon>
        <taxon>Dothideomycetes</taxon>
        <taxon>Dothideomycetidae</taxon>
        <taxon>Mycosphaerellales</taxon>
        <taxon>Mycosphaerellaceae</taxon>
        <taxon>Zymoseptoria</taxon>
    </lineage>
</organism>
<evidence type="ECO:0000256" key="1">
    <source>
        <dbReference type="ARBA" id="ARBA00022741"/>
    </source>
</evidence>
<dbReference type="SUPFAM" id="SSF52540">
    <property type="entry name" value="P-loop containing nucleoside triphosphate hydrolases"/>
    <property type="match status" value="1"/>
</dbReference>
<dbReference type="Pfam" id="PF00176">
    <property type="entry name" value="SNF2-rel_dom"/>
    <property type="match status" value="1"/>
</dbReference>
<keyword evidence="2" id="KW-0067">ATP-binding</keyword>
<dbReference type="InterPro" id="IPR038718">
    <property type="entry name" value="SNF2-like_sf"/>
</dbReference>
<dbReference type="PANTHER" id="PTHR10799">
    <property type="entry name" value="SNF2/RAD54 HELICASE FAMILY"/>
    <property type="match status" value="1"/>
</dbReference>
<dbReference type="Gene3D" id="3.40.50.10810">
    <property type="entry name" value="Tandem AAA-ATPase domain"/>
    <property type="match status" value="1"/>
</dbReference>
<keyword evidence="1" id="KW-0547">Nucleotide-binding</keyword>
<evidence type="ECO:0000259" key="3">
    <source>
        <dbReference type="Pfam" id="PF00176"/>
    </source>
</evidence>